<proteinExistence type="predicted"/>
<keyword evidence="1" id="KW-0732">Signal</keyword>
<gene>
    <name evidence="2" type="ORF">I4J89_48755</name>
</gene>
<keyword evidence="3" id="KW-1185">Reference proteome</keyword>
<name>A0A931CJS9_9ACTN</name>
<evidence type="ECO:0008006" key="4">
    <source>
        <dbReference type="Google" id="ProtNLM"/>
    </source>
</evidence>
<feature type="signal peptide" evidence="1">
    <location>
        <begin position="1"/>
        <end position="20"/>
    </location>
</feature>
<evidence type="ECO:0000256" key="1">
    <source>
        <dbReference type="SAM" id="SignalP"/>
    </source>
</evidence>
<comment type="caution">
    <text evidence="2">The sequence shown here is derived from an EMBL/GenBank/DDBJ whole genome shotgun (WGS) entry which is preliminary data.</text>
</comment>
<reference evidence="2" key="1">
    <citation type="submission" date="2020-11" db="EMBL/GenBank/DDBJ databases">
        <title>Isolation and identification of active actinomycetes.</title>
        <authorList>
            <person name="Sun X."/>
        </authorList>
    </citation>
    <scope>NUCLEOTIDE SEQUENCE</scope>
    <source>
        <strain evidence="2">NEAU-A11</strain>
    </source>
</reference>
<evidence type="ECO:0000313" key="3">
    <source>
        <dbReference type="Proteomes" id="UP000598146"/>
    </source>
</evidence>
<organism evidence="2 3">
    <name type="scientific">Actinoplanes aureus</name>
    <dbReference type="NCBI Taxonomy" id="2792083"/>
    <lineage>
        <taxon>Bacteria</taxon>
        <taxon>Bacillati</taxon>
        <taxon>Actinomycetota</taxon>
        <taxon>Actinomycetes</taxon>
        <taxon>Micromonosporales</taxon>
        <taxon>Micromonosporaceae</taxon>
        <taxon>Actinoplanes</taxon>
    </lineage>
</organism>
<accession>A0A931CJS9</accession>
<sequence length="213" mass="22021">MINYRVGIAVLAAVSAAGCAAPGTTPAVSPSPVVVPSGCVPERVRWSAPVTEPRLTQVTLHQEDGDMTGRPVLDAPFTPSITGVNAPADWTRMLAASLSEHAGMKVKTGPAVLPDGGYGFPMQVTDDPAIPQTLFFEGATIVSAEFTVSCTTAPVTGGFTSWTKVDFGGLACGSIDPPTEPLARLAIGYCPATAAPRPSGYIDAVPFDEDEQF</sequence>
<dbReference type="PROSITE" id="PS51257">
    <property type="entry name" value="PROKAR_LIPOPROTEIN"/>
    <property type="match status" value="1"/>
</dbReference>
<dbReference type="EMBL" id="JADQTO010000070">
    <property type="protein sequence ID" value="MBG0569312.1"/>
    <property type="molecule type" value="Genomic_DNA"/>
</dbReference>
<feature type="chain" id="PRO_5039345041" description="Lipoprotein" evidence="1">
    <location>
        <begin position="21"/>
        <end position="213"/>
    </location>
</feature>
<evidence type="ECO:0000313" key="2">
    <source>
        <dbReference type="EMBL" id="MBG0569312.1"/>
    </source>
</evidence>
<dbReference type="RefSeq" id="WP_196421050.1">
    <property type="nucleotide sequence ID" value="NZ_JADQTO010000070.1"/>
</dbReference>
<protein>
    <recommendedName>
        <fullName evidence="4">Lipoprotein</fullName>
    </recommendedName>
</protein>
<dbReference type="Proteomes" id="UP000598146">
    <property type="component" value="Unassembled WGS sequence"/>
</dbReference>
<dbReference type="AlphaFoldDB" id="A0A931CJS9"/>